<gene>
    <name evidence="3" type="ORF">HU200_019391</name>
</gene>
<dbReference type="EMBL" id="JACEFO010001646">
    <property type="protein sequence ID" value="KAF8726908.1"/>
    <property type="molecule type" value="Genomic_DNA"/>
</dbReference>
<feature type="compositionally biased region" description="Polar residues" evidence="1">
    <location>
        <begin position="10"/>
        <end position="23"/>
    </location>
</feature>
<keyword evidence="4" id="KW-1185">Reference proteome</keyword>
<reference evidence="3" key="1">
    <citation type="submission" date="2020-07" db="EMBL/GenBank/DDBJ databases">
        <title>Genome sequence and genetic diversity analysis of an under-domesticated orphan crop, white fonio (Digitaria exilis).</title>
        <authorList>
            <person name="Bennetzen J.L."/>
            <person name="Chen S."/>
            <person name="Ma X."/>
            <person name="Wang X."/>
            <person name="Yssel A.E.J."/>
            <person name="Chaluvadi S.R."/>
            <person name="Johnson M."/>
            <person name="Gangashetty P."/>
            <person name="Hamidou F."/>
            <person name="Sanogo M.D."/>
            <person name="Zwaenepoel A."/>
            <person name="Wallace J."/>
            <person name="Van De Peer Y."/>
            <person name="Van Deynze A."/>
        </authorList>
    </citation>
    <scope>NUCLEOTIDE SEQUENCE</scope>
    <source>
        <tissue evidence="3">Leaves</tissue>
    </source>
</reference>
<dbReference type="OrthoDB" id="2018037at2759"/>
<sequence>MTKQRGWRSGTWNASDRSSSQSDGVPVVGCLIVLEAGRRRVPSPAQPSPIIQKAFSSPRKFPRAHLRTGYLVTKHQVVGGAHLQPPNHVPARVPPHHHDPRPYKRLQKPLHQFLPFPTHHASSPPNSPSSSSDPAAFTASLPPTRRNRRHPSTMEGYDREFWQFSDQLRLQNNFSNLSIAHSIWSSASALPDQGVAAGTNGGGPGLIGSAGSKLAFGNATTTNADRYNYFPANAGGAANLDAKTNSNNSGGLAAFNKNINSPAALGNDYYFSKSAANTNAGGDVIKSYFNKSVGRQANNNSSNFSVGKKNAAVHDKKKGAGNGNGAGVDKRFKSLPASEALPRGEAIGGYIFVCNNDTMEENLKRQLFGTDSVRAIRPGLPLFLYNYSTHQLHGIFEVHFGGSNIDPTAWEDKKCPGESRFPAQVRVATRKICDPLEEDAFRPILHHYDGPKFRLELSVPEALSLLDIFAEKVFA</sequence>
<organism evidence="3 4">
    <name type="scientific">Digitaria exilis</name>
    <dbReference type="NCBI Taxonomy" id="1010633"/>
    <lineage>
        <taxon>Eukaryota</taxon>
        <taxon>Viridiplantae</taxon>
        <taxon>Streptophyta</taxon>
        <taxon>Embryophyta</taxon>
        <taxon>Tracheophyta</taxon>
        <taxon>Spermatophyta</taxon>
        <taxon>Magnoliopsida</taxon>
        <taxon>Liliopsida</taxon>
        <taxon>Poales</taxon>
        <taxon>Poaceae</taxon>
        <taxon>PACMAD clade</taxon>
        <taxon>Panicoideae</taxon>
        <taxon>Panicodae</taxon>
        <taxon>Paniceae</taxon>
        <taxon>Anthephorinae</taxon>
        <taxon>Digitaria</taxon>
    </lineage>
</organism>
<accession>A0A835F303</accession>
<dbReference type="SMART" id="SM00767">
    <property type="entry name" value="DCD"/>
    <property type="match status" value="1"/>
</dbReference>
<feature type="region of interest" description="Disordered" evidence="1">
    <location>
        <begin position="81"/>
        <end position="153"/>
    </location>
</feature>
<feature type="compositionally biased region" description="Low complexity" evidence="1">
    <location>
        <begin position="121"/>
        <end position="140"/>
    </location>
</feature>
<feature type="region of interest" description="Disordered" evidence="1">
    <location>
        <begin position="1"/>
        <end position="23"/>
    </location>
</feature>
<dbReference type="InterPro" id="IPR044832">
    <property type="entry name" value="NRP-like"/>
</dbReference>
<evidence type="ECO:0000313" key="3">
    <source>
        <dbReference type="EMBL" id="KAF8726908.1"/>
    </source>
</evidence>
<protein>
    <recommendedName>
        <fullName evidence="2">DCD domain-containing protein</fullName>
    </recommendedName>
</protein>
<dbReference type="Pfam" id="PF10539">
    <property type="entry name" value="Dev_Cell_Death"/>
    <property type="match status" value="1"/>
</dbReference>
<dbReference type="AlphaFoldDB" id="A0A835F303"/>
<evidence type="ECO:0000256" key="1">
    <source>
        <dbReference type="SAM" id="MobiDB-lite"/>
    </source>
</evidence>
<evidence type="ECO:0000259" key="2">
    <source>
        <dbReference type="PROSITE" id="PS51222"/>
    </source>
</evidence>
<dbReference type="Proteomes" id="UP000636709">
    <property type="component" value="Unassembled WGS sequence"/>
</dbReference>
<dbReference type="PROSITE" id="PS51222">
    <property type="entry name" value="DCD"/>
    <property type="match status" value="1"/>
</dbReference>
<dbReference type="PANTHER" id="PTHR46034:SF32">
    <property type="entry name" value="DCD DOMAIN-CONTAINING PROTEIN NRP-B"/>
    <property type="match status" value="1"/>
</dbReference>
<dbReference type="InterPro" id="IPR013989">
    <property type="entry name" value="Dev_and_cell_death_domain"/>
</dbReference>
<proteinExistence type="predicted"/>
<name>A0A835F303_9POAL</name>
<feature type="domain" description="DCD" evidence="2">
    <location>
        <begin position="345"/>
        <end position="471"/>
    </location>
</feature>
<dbReference type="PANTHER" id="PTHR46034">
    <property type="match status" value="1"/>
</dbReference>
<evidence type="ECO:0000313" key="4">
    <source>
        <dbReference type="Proteomes" id="UP000636709"/>
    </source>
</evidence>
<comment type="caution">
    <text evidence="3">The sequence shown here is derived from an EMBL/GenBank/DDBJ whole genome shotgun (WGS) entry which is preliminary data.</text>
</comment>
<dbReference type="GO" id="GO:0034976">
    <property type="term" value="P:response to endoplasmic reticulum stress"/>
    <property type="evidence" value="ECO:0007669"/>
    <property type="project" value="InterPro"/>
</dbReference>